<name>A0A8J4T9J9_9TREM</name>
<dbReference type="AlphaFoldDB" id="A0A8J4T9J9"/>
<evidence type="ECO:0000256" key="1">
    <source>
        <dbReference type="SAM" id="Phobius"/>
    </source>
</evidence>
<sequence length="108" mass="11906">MAMTITETMIAIASPIRNRLRGRTIIMITMATTAVVGRMKKARGLPLHHMIRGMTTGTTIMALAIGLLRPQGTIMAGRNSRTMQRWRPPDCDIASVSHLNPVNIERIA</sequence>
<accession>A0A8J4T9J9</accession>
<protein>
    <submittedName>
        <fullName evidence="2">Uncharacterized protein</fullName>
    </submittedName>
</protein>
<dbReference type="EMBL" id="LUCH01001945">
    <property type="protein sequence ID" value="KAF5402223.1"/>
    <property type="molecule type" value="Genomic_DNA"/>
</dbReference>
<feature type="transmembrane region" description="Helical" evidence="1">
    <location>
        <begin position="49"/>
        <end position="68"/>
    </location>
</feature>
<keyword evidence="1" id="KW-0812">Transmembrane</keyword>
<feature type="transmembrane region" description="Helical" evidence="1">
    <location>
        <begin position="20"/>
        <end position="37"/>
    </location>
</feature>
<proteinExistence type="predicted"/>
<reference evidence="2" key="1">
    <citation type="submission" date="2019-05" db="EMBL/GenBank/DDBJ databases">
        <title>Annotation for the trematode Paragonimus heterotremus.</title>
        <authorList>
            <person name="Choi Y.-J."/>
        </authorList>
    </citation>
    <scope>NUCLEOTIDE SEQUENCE</scope>
    <source>
        <strain evidence="2">LC</strain>
    </source>
</reference>
<keyword evidence="1" id="KW-1133">Transmembrane helix</keyword>
<gene>
    <name evidence="2" type="ORF">PHET_04535</name>
</gene>
<comment type="caution">
    <text evidence="2">The sequence shown here is derived from an EMBL/GenBank/DDBJ whole genome shotgun (WGS) entry which is preliminary data.</text>
</comment>
<organism evidence="2 3">
    <name type="scientific">Paragonimus heterotremus</name>
    <dbReference type="NCBI Taxonomy" id="100268"/>
    <lineage>
        <taxon>Eukaryota</taxon>
        <taxon>Metazoa</taxon>
        <taxon>Spiralia</taxon>
        <taxon>Lophotrochozoa</taxon>
        <taxon>Platyhelminthes</taxon>
        <taxon>Trematoda</taxon>
        <taxon>Digenea</taxon>
        <taxon>Plagiorchiida</taxon>
        <taxon>Troglotremata</taxon>
        <taxon>Troglotrematidae</taxon>
        <taxon>Paragonimus</taxon>
    </lineage>
</organism>
<keyword evidence="1" id="KW-0472">Membrane</keyword>
<evidence type="ECO:0000313" key="2">
    <source>
        <dbReference type="EMBL" id="KAF5402223.1"/>
    </source>
</evidence>
<evidence type="ECO:0000313" key="3">
    <source>
        <dbReference type="Proteomes" id="UP000748531"/>
    </source>
</evidence>
<dbReference type="Proteomes" id="UP000748531">
    <property type="component" value="Unassembled WGS sequence"/>
</dbReference>
<keyword evidence="3" id="KW-1185">Reference proteome</keyword>
<dbReference type="OrthoDB" id="6267476at2759"/>